<proteinExistence type="predicted"/>
<dbReference type="AlphaFoldDB" id="A0A0A9HD26"/>
<reference evidence="1" key="2">
    <citation type="journal article" date="2015" name="Data Brief">
        <title>Shoot transcriptome of the giant reed, Arundo donax.</title>
        <authorList>
            <person name="Barrero R.A."/>
            <person name="Guerrero F.D."/>
            <person name="Moolhuijzen P."/>
            <person name="Goolsby J.A."/>
            <person name="Tidwell J."/>
            <person name="Bellgard S.E."/>
            <person name="Bellgard M.I."/>
        </authorList>
    </citation>
    <scope>NUCLEOTIDE SEQUENCE</scope>
    <source>
        <tissue evidence="1">Shoot tissue taken approximately 20 cm above the soil surface</tissue>
    </source>
</reference>
<accession>A0A0A9HD26</accession>
<organism evidence="1">
    <name type="scientific">Arundo donax</name>
    <name type="common">Giant reed</name>
    <name type="synonym">Donax arundinaceus</name>
    <dbReference type="NCBI Taxonomy" id="35708"/>
    <lineage>
        <taxon>Eukaryota</taxon>
        <taxon>Viridiplantae</taxon>
        <taxon>Streptophyta</taxon>
        <taxon>Embryophyta</taxon>
        <taxon>Tracheophyta</taxon>
        <taxon>Spermatophyta</taxon>
        <taxon>Magnoliopsida</taxon>
        <taxon>Liliopsida</taxon>
        <taxon>Poales</taxon>
        <taxon>Poaceae</taxon>
        <taxon>PACMAD clade</taxon>
        <taxon>Arundinoideae</taxon>
        <taxon>Arundineae</taxon>
        <taxon>Arundo</taxon>
    </lineage>
</organism>
<sequence>MITMENVACFVNAILSVGNVVMKWKGHDELRWQSYIFFPLLYSLTAVDVTSVIPF</sequence>
<name>A0A0A9HD26_ARUDO</name>
<dbReference type="EMBL" id="GBRH01167073">
    <property type="protein sequence ID" value="JAE30823.1"/>
    <property type="molecule type" value="Transcribed_RNA"/>
</dbReference>
<reference evidence="1" key="1">
    <citation type="submission" date="2014-09" db="EMBL/GenBank/DDBJ databases">
        <authorList>
            <person name="Magalhaes I.L.F."/>
            <person name="Oliveira U."/>
            <person name="Santos F.R."/>
            <person name="Vidigal T.H.D.A."/>
            <person name="Brescovit A.D."/>
            <person name="Santos A.J."/>
        </authorList>
    </citation>
    <scope>NUCLEOTIDE SEQUENCE</scope>
    <source>
        <tissue evidence="1">Shoot tissue taken approximately 20 cm above the soil surface</tissue>
    </source>
</reference>
<evidence type="ECO:0000313" key="1">
    <source>
        <dbReference type="EMBL" id="JAE30823.1"/>
    </source>
</evidence>
<protein>
    <submittedName>
        <fullName evidence="1">Uncharacterized protein</fullName>
    </submittedName>
</protein>